<feature type="compositionally biased region" description="Acidic residues" evidence="1">
    <location>
        <begin position="1"/>
        <end position="22"/>
    </location>
</feature>
<reference evidence="2" key="1">
    <citation type="journal article" date="2013" name="BMC Genomics">
        <title>Unscrambling butterfly oogenesis.</title>
        <authorList>
            <person name="Carter J.M."/>
            <person name="Baker S.C."/>
            <person name="Pink R."/>
            <person name="Carter D.R."/>
            <person name="Collins A."/>
            <person name="Tomlin J."/>
            <person name="Gibbs M."/>
            <person name="Breuker C.J."/>
        </authorList>
    </citation>
    <scope>NUCLEOTIDE SEQUENCE</scope>
    <source>
        <tissue evidence="2">Ovary</tissue>
    </source>
</reference>
<evidence type="ECO:0000256" key="1">
    <source>
        <dbReference type="SAM" id="MobiDB-lite"/>
    </source>
</evidence>
<name>S4P560_9NEOP</name>
<reference evidence="2" key="2">
    <citation type="submission" date="2013-05" db="EMBL/GenBank/DDBJ databases">
        <authorList>
            <person name="Carter J.-M."/>
            <person name="Baker S.C."/>
            <person name="Pink R."/>
            <person name="Carter D.R.F."/>
            <person name="Collins A."/>
            <person name="Tomlin J."/>
            <person name="Gibbs M."/>
            <person name="Breuker C.J."/>
        </authorList>
    </citation>
    <scope>NUCLEOTIDE SEQUENCE</scope>
    <source>
        <tissue evidence="2">Ovary</tissue>
    </source>
</reference>
<organism evidence="2">
    <name type="scientific">Pararge aegeria</name>
    <name type="common">speckled wood butterfly</name>
    <dbReference type="NCBI Taxonomy" id="116150"/>
    <lineage>
        <taxon>Eukaryota</taxon>
        <taxon>Metazoa</taxon>
        <taxon>Ecdysozoa</taxon>
        <taxon>Arthropoda</taxon>
        <taxon>Hexapoda</taxon>
        <taxon>Insecta</taxon>
        <taxon>Pterygota</taxon>
        <taxon>Neoptera</taxon>
        <taxon>Endopterygota</taxon>
        <taxon>Lepidoptera</taxon>
        <taxon>Glossata</taxon>
        <taxon>Ditrysia</taxon>
        <taxon>Papilionoidea</taxon>
        <taxon>Nymphalidae</taxon>
        <taxon>Satyrinae</taxon>
        <taxon>Satyrini</taxon>
        <taxon>Parargina</taxon>
        <taxon>Pararge</taxon>
    </lineage>
</organism>
<dbReference type="EMBL" id="GAIX01007346">
    <property type="protein sequence ID" value="JAA85214.1"/>
    <property type="molecule type" value="Transcribed_RNA"/>
</dbReference>
<feature type="non-terminal residue" evidence="2">
    <location>
        <position position="125"/>
    </location>
</feature>
<evidence type="ECO:0000313" key="2">
    <source>
        <dbReference type="EMBL" id="JAA85214.1"/>
    </source>
</evidence>
<sequence length="125" mass="14784">MDYEADNSCSDEEFGLEMDEENKEQKSAKIRENKEQVQLVTTIKYEPVETTELTITKTEVQENSETDMSMLIMSEDESIKTEPLEWTRDEDKRILELLKKYLTPEERNDKTIMEIVKEKDLLNII</sequence>
<proteinExistence type="predicted"/>
<accession>S4P560</accession>
<feature type="region of interest" description="Disordered" evidence="1">
    <location>
        <begin position="1"/>
        <end position="30"/>
    </location>
</feature>
<dbReference type="AlphaFoldDB" id="S4P560"/>
<protein>
    <submittedName>
        <fullName evidence="2">VID27-like protein</fullName>
    </submittedName>
</protein>